<keyword evidence="5 6" id="KW-0472">Membrane</keyword>
<keyword evidence="3" id="KW-0813">Transport</keyword>
<evidence type="ECO:0000256" key="6">
    <source>
        <dbReference type="SAM" id="Phobius"/>
    </source>
</evidence>
<dbReference type="GO" id="GO:0006865">
    <property type="term" value="P:amino acid transport"/>
    <property type="evidence" value="ECO:0007669"/>
    <property type="project" value="UniProtKB-KW"/>
</dbReference>
<comment type="subcellular location">
    <subcellularLocation>
        <location evidence="1">Membrane</location>
    </subcellularLocation>
</comment>
<name>A0A3Q7I4L2_SOLLC</name>
<dbReference type="Proteomes" id="UP000004994">
    <property type="component" value="Chromosome 9"/>
</dbReference>
<accession>A0A3Q7I4L2</accession>
<sequence length="116" mass="13244">VYIATSFFGFLLFGDHTLDDLLANFDGEIYGSLLNDVMRVSYVIPLMLVFPIVLFTLRLNIDGLFFPIQFLLPMIIAYSFQSQQLSSVSYFWEQIVYLTSGMPFSLLAPRILSLLV</sequence>
<evidence type="ECO:0000256" key="5">
    <source>
        <dbReference type="ARBA" id="ARBA00023136"/>
    </source>
</evidence>
<reference evidence="8" key="2">
    <citation type="submission" date="2019-01" db="UniProtKB">
        <authorList>
            <consortium name="EnsemblPlants"/>
        </authorList>
    </citation>
    <scope>IDENTIFICATION</scope>
    <source>
        <strain evidence="8">cv. Heinz 1706</strain>
    </source>
</reference>
<dbReference type="EnsemblPlants" id="Solyc09g059850.2.1">
    <property type="protein sequence ID" value="Solyc09g059850.2.1.1"/>
    <property type="gene ID" value="Solyc09g059850.2"/>
</dbReference>
<reference evidence="8" key="1">
    <citation type="journal article" date="2012" name="Nature">
        <title>The tomato genome sequence provides insights into fleshy fruit evolution.</title>
        <authorList>
            <consortium name="Tomato Genome Consortium"/>
        </authorList>
    </citation>
    <scope>NUCLEOTIDE SEQUENCE [LARGE SCALE GENOMIC DNA]</scope>
    <source>
        <strain evidence="8">cv. Heinz 1706</strain>
    </source>
</reference>
<dbReference type="InParanoid" id="A0A3Q7I4L2"/>
<evidence type="ECO:0000259" key="7">
    <source>
        <dbReference type="Pfam" id="PF01490"/>
    </source>
</evidence>
<feature type="transmembrane region" description="Helical" evidence="6">
    <location>
        <begin position="40"/>
        <end position="57"/>
    </location>
</feature>
<feature type="transmembrane region" description="Helical" evidence="6">
    <location>
        <begin position="95"/>
        <end position="115"/>
    </location>
</feature>
<dbReference type="GO" id="GO:0016020">
    <property type="term" value="C:membrane"/>
    <property type="evidence" value="ECO:0007669"/>
    <property type="project" value="UniProtKB-SubCell"/>
</dbReference>
<dbReference type="Pfam" id="PF01490">
    <property type="entry name" value="Aa_trans"/>
    <property type="match status" value="1"/>
</dbReference>
<evidence type="ECO:0000256" key="3">
    <source>
        <dbReference type="ARBA" id="ARBA00022970"/>
    </source>
</evidence>
<dbReference type="Gramene" id="Solyc09g059850.2.1">
    <property type="protein sequence ID" value="Solyc09g059850.2.1.1"/>
    <property type="gene ID" value="Solyc09g059850.2"/>
</dbReference>
<dbReference type="PaxDb" id="4081-Solyc09g059850.1.1"/>
<keyword evidence="4 6" id="KW-1133">Transmembrane helix</keyword>
<keyword evidence="3" id="KW-0029">Amino-acid transport</keyword>
<evidence type="ECO:0000313" key="8">
    <source>
        <dbReference type="EnsemblPlants" id="Solyc09g059850.2.1.1"/>
    </source>
</evidence>
<evidence type="ECO:0000313" key="9">
    <source>
        <dbReference type="Proteomes" id="UP000004994"/>
    </source>
</evidence>
<protein>
    <recommendedName>
        <fullName evidence="7">Amino acid transporter transmembrane domain-containing protein</fullName>
    </recommendedName>
</protein>
<feature type="transmembrane region" description="Helical" evidence="6">
    <location>
        <begin position="64"/>
        <end position="80"/>
    </location>
</feature>
<evidence type="ECO:0000256" key="1">
    <source>
        <dbReference type="ARBA" id="ARBA00004370"/>
    </source>
</evidence>
<proteinExistence type="predicted"/>
<keyword evidence="2 6" id="KW-0812">Transmembrane</keyword>
<dbReference type="InterPro" id="IPR013057">
    <property type="entry name" value="AA_transpt_TM"/>
</dbReference>
<keyword evidence="9" id="KW-1185">Reference proteome</keyword>
<evidence type="ECO:0000256" key="4">
    <source>
        <dbReference type="ARBA" id="ARBA00022989"/>
    </source>
</evidence>
<organism evidence="8">
    <name type="scientific">Solanum lycopersicum</name>
    <name type="common">Tomato</name>
    <name type="synonym">Lycopersicon esculentum</name>
    <dbReference type="NCBI Taxonomy" id="4081"/>
    <lineage>
        <taxon>Eukaryota</taxon>
        <taxon>Viridiplantae</taxon>
        <taxon>Streptophyta</taxon>
        <taxon>Embryophyta</taxon>
        <taxon>Tracheophyta</taxon>
        <taxon>Spermatophyta</taxon>
        <taxon>Magnoliopsida</taxon>
        <taxon>eudicotyledons</taxon>
        <taxon>Gunneridae</taxon>
        <taxon>Pentapetalae</taxon>
        <taxon>asterids</taxon>
        <taxon>lamiids</taxon>
        <taxon>Solanales</taxon>
        <taxon>Solanaceae</taxon>
        <taxon>Solanoideae</taxon>
        <taxon>Solaneae</taxon>
        <taxon>Solanum</taxon>
        <taxon>Solanum subgen. Lycopersicon</taxon>
    </lineage>
</organism>
<dbReference type="STRING" id="4081.A0A3Q7I4L2"/>
<evidence type="ECO:0000256" key="2">
    <source>
        <dbReference type="ARBA" id="ARBA00022692"/>
    </source>
</evidence>
<feature type="domain" description="Amino acid transporter transmembrane" evidence="7">
    <location>
        <begin position="1"/>
        <end position="99"/>
    </location>
</feature>
<dbReference type="AlphaFoldDB" id="A0A3Q7I4L2"/>